<keyword evidence="8" id="KW-1185">Reference proteome</keyword>
<keyword evidence="1" id="KW-0001">2Fe-2S</keyword>
<dbReference type="SUPFAM" id="SSF47741">
    <property type="entry name" value="CO dehydrogenase ISP C-domain like"/>
    <property type="match status" value="1"/>
</dbReference>
<reference evidence="7 8" key="1">
    <citation type="submission" date="2024-03" db="EMBL/GenBank/DDBJ databases">
        <title>Human intestinal bacterial collection.</title>
        <authorList>
            <person name="Pauvert C."/>
            <person name="Hitch T.C.A."/>
            <person name="Clavel T."/>
        </authorList>
    </citation>
    <scope>NUCLEOTIDE SEQUENCE [LARGE SCALE GENOMIC DNA]</scope>
    <source>
        <strain evidence="7 8">CLA-AP-H29</strain>
    </source>
</reference>
<evidence type="ECO:0000259" key="6">
    <source>
        <dbReference type="PROSITE" id="PS51085"/>
    </source>
</evidence>
<dbReference type="RefSeq" id="WP_294518031.1">
    <property type="nucleotide sequence ID" value="NZ_JBBMFK010000008.1"/>
</dbReference>
<evidence type="ECO:0000256" key="2">
    <source>
        <dbReference type="ARBA" id="ARBA00022723"/>
    </source>
</evidence>
<dbReference type="Gene3D" id="1.10.150.120">
    <property type="entry name" value="[2Fe-2S]-binding domain"/>
    <property type="match status" value="1"/>
</dbReference>
<dbReference type="PROSITE" id="PS51085">
    <property type="entry name" value="2FE2S_FER_2"/>
    <property type="match status" value="1"/>
</dbReference>
<comment type="caution">
    <text evidence="7">The sequence shown here is derived from an EMBL/GenBank/DDBJ whole genome shotgun (WGS) entry which is preliminary data.</text>
</comment>
<name>A0ABV1E729_9FIRM</name>
<organism evidence="7 8">
    <name type="scientific">Pseudoflavonifractor intestinihominis</name>
    <dbReference type="NCBI Taxonomy" id="3133171"/>
    <lineage>
        <taxon>Bacteria</taxon>
        <taxon>Bacillati</taxon>
        <taxon>Bacillota</taxon>
        <taxon>Clostridia</taxon>
        <taxon>Eubacteriales</taxon>
        <taxon>Oscillospiraceae</taxon>
        <taxon>Pseudoflavonifractor</taxon>
    </lineage>
</organism>
<dbReference type="PANTHER" id="PTHR44379">
    <property type="entry name" value="OXIDOREDUCTASE WITH IRON-SULFUR SUBUNIT"/>
    <property type="match status" value="1"/>
</dbReference>
<dbReference type="Pfam" id="PF00111">
    <property type="entry name" value="Fer2"/>
    <property type="match status" value="1"/>
</dbReference>
<dbReference type="Gene3D" id="3.10.20.30">
    <property type="match status" value="1"/>
</dbReference>
<evidence type="ECO:0000256" key="3">
    <source>
        <dbReference type="ARBA" id="ARBA00023002"/>
    </source>
</evidence>
<dbReference type="PANTHER" id="PTHR44379:SF8">
    <property type="entry name" value="XANTHINE DEHYDROGENASE IRON-SULFUR-BINDING SUBUNIT XDHC-RELATED"/>
    <property type="match status" value="1"/>
</dbReference>
<proteinExistence type="predicted"/>
<dbReference type="InterPro" id="IPR036884">
    <property type="entry name" value="2Fe-2S-bd_dom_sf"/>
</dbReference>
<sequence length="168" mass="18402">MRNQYKLVSCTINGKKVEKMVDVRSSLTDMLRNDFRLTSVKKGCEVGECGACNVLINGETFNSCIYLAVWADGKEIVTLEGLAGPNGEISDIQQAFIDEAAVQCGFCTPGFVMSAAELLAAGREFSDDEIRKMLSGHLCRCTGYENIFRAVKKTMLRRLGKNAEADAV</sequence>
<evidence type="ECO:0000256" key="1">
    <source>
        <dbReference type="ARBA" id="ARBA00022714"/>
    </source>
</evidence>
<keyword evidence="2" id="KW-0479">Metal-binding</keyword>
<keyword evidence="3" id="KW-0560">Oxidoreductase</keyword>
<dbReference type="InterPro" id="IPR012675">
    <property type="entry name" value="Beta-grasp_dom_sf"/>
</dbReference>
<dbReference type="InterPro" id="IPR051452">
    <property type="entry name" value="Diverse_Oxidoreductases"/>
</dbReference>
<keyword evidence="4" id="KW-0408">Iron</keyword>
<dbReference type="InterPro" id="IPR002888">
    <property type="entry name" value="2Fe-2S-bd"/>
</dbReference>
<evidence type="ECO:0000313" key="7">
    <source>
        <dbReference type="EMBL" id="MEQ2443119.1"/>
    </source>
</evidence>
<feature type="domain" description="2Fe-2S ferredoxin-type" evidence="6">
    <location>
        <begin position="6"/>
        <end position="82"/>
    </location>
</feature>
<gene>
    <name evidence="7" type="primary">xdhC</name>
    <name evidence="7" type="ORF">WMO64_06520</name>
</gene>
<evidence type="ECO:0000313" key="8">
    <source>
        <dbReference type="Proteomes" id="UP001464378"/>
    </source>
</evidence>
<dbReference type="Pfam" id="PF01799">
    <property type="entry name" value="Fer2_2"/>
    <property type="match status" value="1"/>
</dbReference>
<dbReference type="NCBIfam" id="NF043084">
    <property type="entry name" value="XdhC_XDHase"/>
    <property type="match status" value="1"/>
</dbReference>
<dbReference type="InterPro" id="IPR036010">
    <property type="entry name" value="2Fe-2S_ferredoxin-like_sf"/>
</dbReference>
<evidence type="ECO:0000256" key="5">
    <source>
        <dbReference type="ARBA" id="ARBA00023014"/>
    </source>
</evidence>
<dbReference type="EMBL" id="JBBMFK010000008">
    <property type="protein sequence ID" value="MEQ2443119.1"/>
    <property type="molecule type" value="Genomic_DNA"/>
</dbReference>
<protein>
    <submittedName>
        <fullName evidence="7">Xanthine dehydrogenase subunit XdhC</fullName>
    </submittedName>
</protein>
<dbReference type="InterPro" id="IPR001041">
    <property type="entry name" value="2Fe-2S_ferredoxin-type"/>
</dbReference>
<dbReference type="Proteomes" id="UP001464378">
    <property type="component" value="Unassembled WGS sequence"/>
</dbReference>
<dbReference type="InterPro" id="IPR050033">
    <property type="entry name" value="XdhC_XDHase"/>
</dbReference>
<dbReference type="SUPFAM" id="SSF54292">
    <property type="entry name" value="2Fe-2S ferredoxin-like"/>
    <property type="match status" value="1"/>
</dbReference>
<evidence type="ECO:0000256" key="4">
    <source>
        <dbReference type="ARBA" id="ARBA00023004"/>
    </source>
</evidence>
<keyword evidence="5" id="KW-0411">Iron-sulfur</keyword>
<dbReference type="PROSITE" id="PS00197">
    <property type="entry name" value="2FE2S_FER_1"/>
    <property type="match status" value="1"/>
</dbReference>
<accession>A0ABV1E729</accession>
<dbReference type="InterPro" id="IPR006058">
    <property type="entry name" value="2Fe2S_fd_BS"/>
</dbReference>